<dbReference type="UniPathway" id="UPA00219"/>
<dbReference type="InterPro" id="IPR050979">
    <property type="entry name" value="LD-transpeptidase"/>
</dbReference>
<feature type="active site" description="Proton donor/acceptor" evidence="9">
    <location>
        <position position="246"/>
    </location>
</feature>
<feature type="region of interest" description="Disordered" evidence="10">
    <location>
        <begin position="42"/>
        <end position="67"/>
    </location>
</feature>
<dbReference type="InterPro" id="IPR005490">
    <property type="entry name" value="LD_TPept_cat_dom"/>
</dbReference>
<feature type="compositionally biased region" description="Basic and acidic residues" evidence="10">
    <location>
        <begin position="1"/>
        <end position="10"/>
    </location>
</feature>
<dbReference type="PROSITE" id="PS52029">
    <property type="entry name" value="LD_TPASE"/>
    <property type="match status" value="1"/>
</dbReference>
<dbReference type="PANTHER" id="PTHR30582:SF24">
    <property type="entry name" value="L,D-TRANSPEPTIDASE ERFK_SRFK-RELATED"/>
    <property type="match status" value="1"/>
</dbReference>
<comment type="similarity">
    <text evidence="2">Belongs to the YkuD family.</text>
</comment>
<dbReference type="MEROPS" id="C82.003"/>
<evidence type="ECO:0000256" key="2">
    <source>
        <dbReference type="ARBA" id="ARBA00005992"/>
    </source>
</evidence>
<evidence type="ECO:0000256" key="7">
    <source>
        <dbReference type="ARBA" id="ARBA00022984"/>
    </source>
</evidence>
<dbReference type="eggNOG" id="COG1376">
    <property type="taxonomic scope" value="Bacteria"/>
</dbReference>
<dbReference type="EMBL" id="CP000283">
    <property type="protein sequence ID" value="ABE38140.1"/>
    <property type="molecule type" value="Genomic_DNA"/>
</dbReference>
<evidence type="ECO:0000256" key="5">
    <source>
        <dbReference type="ARBA" id="ARBA00022801"/>
    </source>
</evidence>
<evidence type="ECO:0000313" key="13">
    <source>
        <dbReference type="Proteomes" id="UP000001818"/>
    </source>
</evidence>
<dbReference type="Gene3D" id="2.40.440.10">
    <property type="entry name" value="L,D-transpeptidase catalytic domain-like"/>
    <property type="match status" value="1"/>
</dbReference>
<evidence type="ECO:0000313" key="12">
    <source>
        <dbReference type="EMBL" id="ABE38140.1"/>
    </source>
</evidence>
<evidence type="ECO:0000256" key="1">
    <source>
        <dbReference type="ARBA" id="ARBA00004752"/>
    </source>
</evidence>
<organism evidence="12 13">
    <name type="scientific">Rhodopseudomonas palustris (strain BisB5)</name>
    <dbReference type="NCBI Taxonomy" id="316057"/>
    <lineage>
        <taxon>Bacteria</taxon>
        <taxon>Pseudomonadati</taxon>
        <taxon>Pseudomonadota</taxon>
        <taxon>Alphaproteobacteria</taxon>
        <taxon>Hyphomicrobiales</taxon>
        <taxon>Nitrobacteraceae</taxon>
        <taxon>Rhodopseudomonas</taxon>
    </lineage>
</organism>
<protein>
    <submittedName>
        <fullName evidence="12">ErfK/YbiS/YcfS/YnhG</fullName>
    </submittedName>
</protein>
<dbReference type="FunFam" id="2.40.440.10:FF:000002">
    <property type="entry name" value="L,D-transpeptidase ErfK/SrfK"/>
    <property type="match status" value="1"/>
</dbReference>
<comment type="pathway">
    <text evidence="1 9">Cell wall biogenesis; peptidoglycan biosynthesis.</text>
</comment>
<evidence type="ECO:0000256" key="9">
    <source>
        <dbReference type="PROSITE-ProRule" id="PRU01373"/>
    </source>
</evidence>
<dbReference type="STRING" id="316057.RPD_0902"/>
<dbReference type="AlphaFoldDB" id="Q13CP9"/>
<keyword evidence="5" id="KW-0378">Hydrolase</keyword>
<evidence type="ECO:0000256" key="10">
    <source>
        <dbReference type="SAM" id="MobiDB-lite"/>
    </source>
</evidence>
<dbReference type="InterPro" id="IPR038063">
    <property type="entry name" value="Transpep_catalytic_dom"/>
</dbReference>
<evidence type="ECO:0000256" key="4">
    <source>
        <dbReference type="ARBA" id="ARBA00022679"/>
    </source>
</evidence>
<keyword evidence="6 9" id="KW-0133">Cell shape</keyword>
<keyword evidence="3" id="KW-0328">Glycosyltransferase</keyword>
<feature type="active site" description="Nucleophile" evidence="9">
    <location>
        <position position="262"/>
    </location>
</feature>
<accession>Q13CP9</accession>
<evidence type="ECO:0000259" key="11">
    <source>
        <dbReference type="PROSITE" id="PS52029"/>
    </source>
</evidence>
<feature type="domain" description="L,D-TPase catalytic" evidence="11">
    <location>
        <begin position="149"/>
        <end position="286"/>
    </location>
</feature>
<dbReference type="GO" id="GO:0008360">
    <property type="term" value="P:regulation of cell shape"/>
    <property type="evidence" value="ECO:0007669"/>
    <property type="project" value="UniProtKB-UniRule"/>
</dbReference>
<gene>
    <name evidence="12" type="ordered locus">RPD_0902</name>
</gene>
<dbReference type="SUPFAM" id="SSF141523">
    <property type="entry name" value="L,D-transpeptidase catalytic domain-like"/>
    <property type="match status" value="1"/>
</dbReference>
<dbReference type="GO" id="GO:0071555">
    <property type="term" value="P:cell wall organization"/>
    <property type="evidence" value="ECO:0007669"/>
    <property type="project" value="UniProtKB-UniRule"/>
</dbReference>
<dbReference type="GO" id="GO:0071972">
    <property type="term" value="F:peptidoglycan L,D-transpeptidase activity"/>
    <property type="evidence" value="ECO:0007669"/>
    <property type="project" value="TreeGrafter"/>
</dbReference>
<evidence type="ECO:0000256" key="8">
    <source>
        <dbReference type="ARBA" id="ARBA00023316"/>
    </source>
</evidence>
<dbReference type="HOGENOM" id="CLU_042399_0_3_5"/>
<dbReference type="GO" id="GO:0018104">
    <property type="term" value="P:peptidoglycan-protein cross-linking"/>
    <property type="evidence" value="ECO:0007669"/>
    <property type="project" value="TreeGrafter"/>
</dbReference>
<dbReference type="PANTHER" id="PTHR30582">
    <property type="entry name" value="L,D-TRANSPEPTIDASE"/>
    <property type="match status" value="1"/>
</dbReference>
<reference evidence="12 13" key="1">
    <citation type="submission" date="2006-03" db="EMBL/GenBank/DDBJ databases">
        <title>Complete sequence of Rhodopseudomonas palustris BisB5.</title>
        <authorList>
            <consortium name="US DOE Joint Genome Institute"/>
            <person name="Copeland A."/>
            <person name="Lucas S."/>
            <person name="Lapidus A."/>
            <person name="Barry K."/>
            <person name="Detter J.C."/>
            <person name="Glavina del Rio T."/>
            <person name="Hammon N."/>
            <person name="Israni S."/>
            <person name="Dalin E."/>
            <person name="Tice H."/>
            <person name="Pitluck S."/>
            <person name="Chain P."/>
            <person name="Malfatti S."/>
            <person name="Shin M."/>
            <person name="Vergez L."/>
            <person name="Schmutz J."/>
            <person name="Larimer F."/>
            <person name="Land M."/>
            <person name="Hauser L."/>
            <person name="Pelletier D.A."/>
            <person name="Kyrpides N."/>
            <person name="Lykidis A."/>
            <person name="Oda Y."/>
            <person name="Harwood C.S."/>
            <person name="Richardson P."/>
        </authorList>
    </citation>
    <scope>NUCLEOTIDE SEQUENCE [LARGE SCALE GENOMIC DNA]</scope>
    <source>
        <strain evidence="12 13">BisB5</strain>
    </source>
</reference>
<evidence type="ECO:0000256" key="3">
    <source>
        <dbReference type="ARBA" id="ARBA00022676"/>
    </source>
</evidence>
<sequence length="286" mass="30501">MLDSPHDRPARVIAGTSARDGTRRRRHAAVAKRRAGARRCYQHGAASGRAQHSEVAQTRGRQKAKSANSIVPMKFPTLLILAAALALGGCVTNSQSPLGVSPSLVSPAVAARYAAIDTEKFPIDGVDPGDLNPAYVRQVVDYTGSEPPGTVVVEPRNRFLYLVTERGKALRYGVGVGKAGLAFTGTAEVGRKAEWPNWAPTAKMIAREPARYGKLAGGMSGGVDNPLGPRALYLYRNGKDTMFRIHGTTEPGTIGEAVSSGCIRMLNQDVLDLYERVPTGARVVVK</sequence>
<name>Q13CP9_RHOPS</name>
<dbReference type="Pfam" id="PF03734">
    <property type="entry name" value="YkuD"/>
    <property type="match status" value="1"/>
</dbReference>
<proteinExistence type="inferred from homology"/>
<dbReference type="CDD" id="cd16913">
    <property type="entry name" value="YkuD_like"/>
    <property type="match status" value="1"/>
</dbReference>
<keyword evidence="8 9" id="KW-0961">Cell wall biogenesis/degradation</keyword>
<evidence type="ECO:0000256" key="6">
    <source>
        <dbReference type="ARBA" id="ARBA00022960"/>
    </source>
</evidence>
<dbReference type="Proteomes" id="UP000001818">
    <property type="component" value="Chromosome"/>
</dbReference>
<dbReference type="KEGG" id="rpd:RPD_0902"/>
<dbReference type="GO" id="GO:0005576">
    <property type="term" value="C:extracellular region"/>
    <property type="evidence" value="ECO:0007669"/>
    <property type="project" value="TreeGrafter"/>
</dbReference>
<keyword evidence="4" id="KW-0808">Transferase</keyword>
<dbReference type="GO" id="GO:0016757">
    <property type="term" value="F:glycosyltransferase activity"/>
    <property type="evidence" value="ECO:0007669"/>
    <property type="project" value="UniProtKB-KW"/>
</dbReference>
<feature type="region of interest" description="Disordered" evidence="10">
    <location>
        <begin position="1"/>
        <end position="25"/>
    </location>
</feature>
<keyword evidence="7 9" id="KW-0573">Peptidoglycan synthesis</keyword>